<proteinExistence type="predicted"/>
<comment type="caution">
    <text evidence="1">The sequence shown here is derived from an EMBL/GenBank/DDBJ whole genome shotgun (WGS) entry which is preliminary data.</text>
</comment>
<gene>
    <name evidence="1" type="ORF">Pmani_021855</name>
</gene>
<evidence type="ECO:0000313" key="2">
    <source>
        <dbReference type="Proteomes" id="UP001292094"/>
    </source>
</evidence>
<reference evidence="1" key="1">
    <citation type="submission" date="2023-11" db="EMBL/GenBank/DDBJ databases">
        <title>Genome assemblies of two species of porcelain crab, Petrolisthes cinctipes and Petrolisthes manimaculis (Anomura: Porcellanidae).</title>
        <authorList>
            <person name="Angst P."/>
        </authorList>
    </citation>
    <scope>NUCLEOTIDE SEQUENCE</scope>
    <source>
        <strain evidence="1">PB745_02</strain>
        <tissue evidence="1">Gill</tissue>
    </source>
</reference>
<dbReference type="AlphaFoldDB" id="A0AAE1U515"/>
<dbReference type="EMBL" id="JAWZYT010002151">
    <property type="protein sequence ID" value="KAK4306304.1"/>
    <property type="molecule type" value="Genomic_DNA"/>
</dbReference>
<accession>A0AAE1U515</accession>
<organism evidence="1 2">
    <name type="scientific">Petrolisthes manimaculis</name>
    <dbReference type="NCBI Taxonomy" id="1843537"/>
    <lineage>
        <taxon>Eukaryota</taxon>
        <taxon>Metazoa</taxon>
        <taxon>Ecdysozoa</taxon>
        <taxon>Arthropoda</taxon>
        <taxon>Crustacea</taxon>
        <taxon>Multicrustacea</taxon>
        <taxon>Malacostraca</taxon>
        <taxon>Eumalacostraca</taxon>
        <taxon>Eucarida</taxon>
        <taxon>Decapoda</taxon>
        <taxon>Pleocyemata</taxon>
        <taxon>Anomura</taxon>
        <taxon>Galatheoidea</taxon>
        <taxon>Porcellanidae</taxon>
        <taxon>Petrolisthes</taxon>
    </lineage>
</organism>
<dbReference type="Proteomes" id="UP001292094">
    <property type="component" value="Unassembled WGS sequence"/>
</dbReference>
<sequence length="100" mass="12098">MYSCLDFDPSEHLHVFGHTPNVFVKLHDEWQRLDDLEWENLSLLINQQWRQLEAMWEHCYVGEDDIPTLLLMIIQRKVLKLITNKCISFRHTTRNGKEYL</sequence>
<protein>
    <submittedName>
        <fullName evidence="1">Uncharacterized protein</fullName>
    </submittedName>
</protein>
<keyword evidence="2" id="KW-1185">Reference proteome</keyword>
<evidence type="ECO:0000313" key="1">
    <source>
        <dbReference type="EMBL" id="KAK4306304.1"/>
    </source>
</evidence>
<name>A0AAE1U515_9EUCA</name>